<keyword evidence="1" id="KW-0472">Membrane</keyword>
<proteinExistence type="predicted"/>
<accession>A0A8J6TEC0</accession>
<feature type="transmembrane region" description="Helical" evidence="1">
    <location>
        <begin position="35"/>
        <end position="56"/>
    </location>
</feature>
<reference evidence="2 3" key="1">
    <citation type="submission" date="2020-08" db="EMBL/GenBank/DDBJ databases">
        <title>Bridging the membrane lipid divide: bacteria of the FCB group superphylum have the potential to synthesize archaeal ether lipids.</title>
        <authorList>
            <person name="Villanueva L."/>
            <person name="Von Meijenfeldt F.A.B."/>
            <person name="Westbye A.B."/>
            <person name="Yadav S."/>
            <person name="Hopmans E.C."/>
            <person name="Dutilh B.E."/>
            <person name="Sinninghe Damste J.S."/>
        </authorList>
    </citation>
    <scope>NUCLEOTIDE SEQUENCE [LARGE SCALE GENOMIC DNA]</scope>
    <source>
        <strain evidence="2">NIOZ-UU36</strain>
    </source>
</reference>
<feature type="transmembrane region" description="Helical" evidence="1">
    <location>
        <begin position="93"/>
        <end position="113"/>
    </location>
</feature>
<dbReference type="AlphaFoldDB" id="A0A8J6TEC0"/>
<organism evidence="2 3">
    <name type="scientific">Candidatus Desulfolinea nitratireducens</name>
    <dbReference type="NCBI Taxonomy" id="2841698"/>
    <lineage>
        <taxon>Bacteria</taxon>
        <taxon>Bacillati</taxon>
        <taxon>Chloroflexota</taxon>
        <taxon>Anaerolineae</taxon>
        <taxon>Anaerolineales</taxon>
        <taxon>Anaerolineales incertae sedis</taxon>
        <taxon>Candidatus Desulfolinea</taxon>
    </lineage>
</organism>
<name>A0A8J6TEC0_9CHLR</name>
<evidence type="ECO:0000313" key="2">
    <source>
        <dbReference type="EMBL" id="MBC8334976.1"/>
    </source>
</evidence>
<evidence type="ECO:0000256" key="1">
    <source>
        <dbReference type="SAM" id="Phobius"/>
    </source>
</evidence>
<dbReference type="EMBL" id="JACNJN010000086">
    <property type="protein sequence ID" value="MBC8334976.1"/>
    <property type="molecule type" value="Genomic_DNA"/>
</dbReference>
<protein>
    <submittedName>
        <fullName evidence="2">Uncharacterized protein</fullName>
    </submittedName>
</protein>
<comment type="caution">
    <text evidence="2">The sequence shown here is derived from an EMBL/GenBank/DDBJ whole genome shotgun (WGS) entry which is preliminary data.</text>
</comment>
<sequence length="128" mass="14318">MDRKKGWIILAHAFIGWALCGATMGIGMATVSMEITLIVHAIGAPIFFTLISLNYFKKFNYTPPLQTALIFVSFVILVDFFLVALIINRSLDMFRSVLGTWIPFILIFTSTYLTGTFTAKKSDNEILA</sequence>
<keyword evidence="1" id="KW-0812">Transmembrane</keyword>
<evidence type="ECO:0000313" key="3">
    <source>
        <dbReference type="Proteomes" id="UP000614469"/>
    </source>
</evidence>
<keyword evidence="1" id="KW-1133">Transmembrane helix</keyword>
<feature type="transmembrane region" description="Helical" evidence="1">
    <location>
        <begin position="68"/>
        <end position="87"/>
    </location>
</feature>
<gene>
    <name evidence="2" type="ORF">H8E29_06920</name>
</gene>
<dbReference type="Proteomes" id="UP000614469">
    <property type="component" value="Unassembled WGS sequence"/>
</dbReference>
<feature type="transmembrane region" description="Helical" evidence="1">
    <location>
        <begin position="7"/>
        <end position="29"/>
    </location>
</feature>